<proteinExistence type="inferred from homology"/>
<feature type="transmembrane region" description="Helical" evidence="7">
    <location>
        <begin position="465"/>
        <end position="482"/>
    </location>
</feature>
<dbReference type="AlphaFoldDB" id="A0A2S4KZG0"/>
<dbReference type="EMBL" id="PKSG01000432">
    <property type="protein sequence ID" value="POR35578.1"/>
    <property type="molecule type" value="Genomic_DNA"/>
</dbReference>
<feature type="transmembrane region" description="Helical" evidence="7">
    <location>
        <begin position="516"/>
        <end position="537"/>
    </location>
</feature>
<evidence type="ECO:0000256" key="6">
    <source>
        <dbReference type="SAM" id="MobiDB-lite"/>
    </source>
</evidence>
<dbReference type="SUPFAM" id="SSF103473">
    <property type="entry name" value="MFS general substrate transporter"/>
    <property type="match status" value="1"/>
</dbReference>
<dbReference type="InterPro" id="IPR036259">
    <property type="entry name" value="MFS_trans_sf"/>
</dbReference>
<comment type="subcellular location">
    <subcellularLocation>
        <location evidence="1">Membrane</location>
        <topology evidence="1">Multi-pass membrane protein</topology>
    </subcellularLocation>
</comment>
<feature type="region of interest" description="Disordered" evidence="6">
    <location>
        <begin position="1"/>
        <end position="90"/>
    </location>
</feature>
<accession>A0A2S4KZG0</accession>
<feature type="transmembrane region" description="Helical" evidence="7">
    <location>
        <begin position="543"/>
        <end position="565"/>
    </location>
</feature>
<dbReference type="STRING" id="94208.A0A2S4KZG0"/>
<comment type="caution">
    <text evidence="8">The sequence shown here is derived from an EMBL/GenBank/DDBJ whole genome shotgun (WGS) entry which is preliminary data.</text>
</comment>
<sequence>MDWDINRPVAVTRPASIYSPEPPARSLSMGSTGSDGKATPPSPPPLTSPSRRLSFGSFSSHHRTVKHGRGRYSDVELVPQPSDDPDDPLNWPRWRKDLNLVSLLMTVGLVGGMKTAFVTTGGAMAIHYNVSYTAVAALTAVPIIMSTVTGFVSSVAAKFWGKRPMYLASAALLFIGSIWNTTAGDSYGFCMGARVFQGLGWGAFDTLVMGSIQDTYYEHERNLPVSLYNVFTIATTWGSPLVGGVASTNAGSFTDQFRIICGFYVLAVPLLALGAPETTFDRSTAAIARSPVPGMGGSSPWRPWRLRHRLNKETAVEFVKGIKLLSFRCPLTLPTALQAPRALVAPTTCLLFVLSFIPYGALWGLATSIALVATPLPLALDPAKIGTLTVGPWIFATFVVGGFCFYRGFHQKFTRGVGYGIIAVGTFLVLIGVLSFGLGICNFMTRDPTAPNRFFIPEAADQLSLPLLSFQLGALAGGLYVLDTTTRPVLARSTSFTASSIAVAQRSIGDMHACVVVLRNLAAGVFIMAMPSALAHVAGLRAAVIGLAVTQVLVAGGIVALWWFFDEAIWRADGTVMGLVDLRLSKQSESFFDDD</sequence>
<evidence type="ECO:0000313" key="8">
    <source>
        <dbReference type="EMBL" id="POR35578.1"/>
    </source>
</evidence>
<organism evidence="8 9">
    <name type="scientific">Tolypocladium paradoxum</name>
    <dbReference type="NCBI Taxonomy" id="94208"/>
    <lineage>
        <taxon>Eukaryota</taxon>
        <taxon>Fungi</taxon>
        <taxon>Dikarya</taxon>
        <taxon>Ascomycota</taxon>
        <taxon>Pezizomycotina</taxon>
        <taxon>Sordariomycetes</taxon>
        <taxon>Hypocreomycetidae</taxon>
        <taxon>Hypocreales</taxon>
        <taxon>Ophiocordycipitaceae</taxon>
        <taxon>Tolypocladium</taxon>
    </lineage>
</organism>
<evidence type="ECO:0000313" key="9">
    <source>
        <dbReference type="Proteomes" id="UP000237481"/>
    </source>
</evidence>
<evidence type="ECO:0000256" key="1">
    <source>
        <dbReference type="ARBA" id="ARBA00004141"/>
    </source>
</evidence>
<evidence type="ECO:0000256" key="5">
    <source>
        <dbReference type="ARBA" id="ARBA00023136"/>
    </source>
</evidence>
<dbReference type="Proteomes" id="UP000237481">
    <property type="component" value="Unassembled WGS sequence"/>
</dbReference>
<dbReference type="GO" id="GO:0016020">
    <property type="term" value="C:membrane"/>
    <property type="evidence" value="ECO:0007669"/>
    <property type="project" value="UniProtKB-SubCell"/>
</dbReference>
<feature type="transmembrane region" description="Helical" evidence="7">
    <location>
        <begin position="385"/>
        <end position="406"/>
    </location>
</feature>
<feature type="transmembrane region" description="Helical" evidence="7">
    <location>
        <begin position="349"/>
        <end position="373"/>
    </location>
</feature>
<gene>
    <name evidence="8" type="ORF">TPAR_04212</name>
</gene>
<dbReference type="GO" id="GO:0022857">
    <property type="term" value="F:transmembrane transporter activity"/>
    <property type="evidence" value="ECO:0007669"/>
    <property type="project" value="InterPro"/>
</dbReference>
<keyword evidence="9" id="KW-1185">Reference proteome</keyword>
<keyword evidence="5 7" id="KW-0472">Membrane</keyword>
<dbReference type="Gene3D" id="1.20.1250.20">
    <property type="entry name" value="MFS general substrate transporter like domains"/>
    <property type="match status" value="1"/>
</dbReference>
<feature type="transmembrane region" description="Helical" evidence="7">
    <location>
        <begin position="418"/>
        <end position="445"/>
    </location>
</feature>
<dbReference type="PANTHER" id="PTHR23502">
    <property type="entry name" value="MAJOR FACILITATOR SUPERFAMILY"/>
    <property type="match status" value="1"/>
</dbReference>
<feature type="compositionally biased region" description="Basic residues" evidence="6">
    <location>
        <begin position="60"/>
        <end position="70"/>
    </location>
</feature>
<dbReference type="PANTHER" id="PTHR23502:SF68">
    <property type="entry name" value="MULTIDRUG TRANSPORTER, PUTATIVE (AFU_ORTHOLOGUE AFUA_3G01120)-RELATED"/>
    <property type="match status" value="1"/>
</dbReference>
<dbReference type="OrthoDB" id="5215911at2759"/>
<dbReference type="InterPro" id="IPR011701">
    <property type="entry name" value="MFS"/>
</dbReference>
<dbReference type="Pfam" id="PF07690">
    <property type="entry name" value="MFS_1"/>
    <property type="match status" value="1"/>
</dbReference>
<reference evidence="8 9" key="1">
    <citation type="submission" date="2018-01" db="EMBL/GenBank/DDBJ databases">
        <title>Harnessing the power of phylogenomics to disentangle the directionality and signatures of interkingdom host jumping in the parasitic fungal genus Tolypocladium.</title>
        <authorList>
            <person name="Quandt C.A."/>
            <person name="Patterson W."/>
            <person name="Spatafora J.W."/>
        </authorList>
    </citation>
    <scope>NUCLEOTIDE SEQUENCE [LARGE SCALE GENOMIC DNA]</scope>
    <source>
        <strain evidence="8 9">NRBC 100945</strain>
    </source>
</reference>
<evidence type="ECO:0000256" key="7">
    <source>
        <dbReference type="SAM" id="Phobius"/>
    </source>
</evidence>
<feature type="transmembrane region" description="Helical" evidence="7">
    <location>
        <begin position="132"/>
        <end position="152"/>
    </location>
</feature>
<keyword evidence="3 7" id="KW-0812">Transmembrane</keyword>
<protein>
    <submittedName>
        <fullName evidence="8">Major facilitator superfamily domain, general substrate transporter</fullName>
    </submittedName>
</protein>
<comment type="similarity">
    <text evidence="2">Belongs to the major facilitator superfamily.</text>
</comment>
<feature type="transmembrane region" description="Helical" evidence="7">
    <location>
        <begin position="100"/>
        <end position="126"/>
    </location>
</feature>
<evidence type="ECO:0000256" key="4">
    <source>
        <dbReference type="ARBA" id="ARBA00022989"/>
    </source>
</evidence>
<evidence type="ECO:0000256" key="2">
    <source>
        <dbReference type="ARBA" id="ARBA00008335"/>
    </source>
</evidence>
<feature type="transmembrane region" description="Helical" evidence="7">
    <location>
        <begin position="164"/>
        <end position="182"/>
    </location>
</feature>
<keyword evidence="4 7" id="KW-1133">Transmembrane helix</keyword>
<evidence type="ECO:0000256" key="3">
    <source>
        <dbReference type="ARBA" id="ARBA00022692"/>
    </source>
</evidence>
<feature type="transmembrane region" description="Helical" evidence="7">
    <location>
        <begin position="257"/>
        <end position="275"/>
    </location>
</feature>
<name>A0A2S4KZG0_9HYPO</name>